<feature type="transmembrane region" description="Helical" evidence="5">
    <location>
        <begin position="55"/>
        <end position="78"/>
    </location>
</feature>
<keyword evidence="7" id="KW-1185">Reference proteome</keyword>
<gene>
    <name evidence="6" type="ORF">HW450_06205</name>
</gene>
<keyword evidence="6" id="KW-0645">Protease</keyword>
<dbReference type="NCBIfam" id="NF033740">
    <property type="entry name" value="MarP_fam_protase"/>
    <property type="match status" value="1"/>
</dbReference>
<dbReference type="InterPro" id="IPR003825">
    <property type="entry name" value="Colicin-V_CvpA"/>
</dbReference>
<dbReference type="EMBL" id="CP059833">
    <property type="protein sequence ID" value="QMV86474.1"/>
    <property type="molecule type" value="Genomic_DNA"/>
</dbReference>
<feature type="transmembrane region" description="Helical" evidence="5">
    <location>
        <begin position="30"/>
        <end position="48"/>
    </location>
</feature>
<dbReference type="PANTHER" id="PTHR43019">
    <property type="entry name" value="SERINE ENDOPROTEASE DEGS"/>
    <property type="match status" value="1"/>
</dbReference>
<evidence type="ECO:0000256" key="4">
    <source>
        <dbReference type="ARBA" id="ARBA00023136"/>
    </source>
</evidence>
<dbReference type="GO" id="GO:0006508">
    <property type="term" value="P:proteolysis"/>
    <property type="evidence" value="ECO:0007669"/>
    <property type="project" value="UniProtKB-KW"/>
</dbReference>
<dbReference type="GO" id="GO:0016020">
    <property type="term" value="C:membrane"/>
    <property type="evidence" value="ECO:0007669"/>
    <property type="project" value="UniProtKB-SubCell"/>
</dbReference>
<dbReference type="Proteomes" id="UP000515570">
    <property type="component" value="Chromosome"/>
</dbReference>
<evidence type="ECO:0000313" key="7">
    <source>
        <dbReference type="Proteomes" id="UP000515570"/>
    </source>
</evidence>
<evidence type="ECO:0000256" key="5">
    <source>
        <dbReference type="SAM" id="Phobius"/>
    </source>
</evidence>
<dbReference type="GO" id="GO:0009403">
    <property type="term" value="P:toxin biosynthetic process"/>
    <property type="evidence" value="ECO:0007669"/>
    <property type="project" value="InterPro"/>
</dbReference>
<name>A0A7G5FIN3_9CORY</name>
<dbReference type="RefSeq" id="WP_182387408.1">
    <property type="nucleotide sequence ID" value="NZ_CP059833.1"/>
</dbReference>
<dbReference type="InterPro" id="IPR009003">
    <property type="entry name" value="Peptidase_S1_PA"/>
</dbReference>
<keyword evidence="2 5" id="KW-0812">Transmembrane</keyword>
<keyword evidence="6" id="KW-0378">Hydrolase</keyword>
<dbReference type="SUPFAM" id="SSF50494">
    <property type="entry name" value="Trypsin-like serine proteases"/>
    <property type="match status" value="1"/>
</dbReference>
<proteinExistence type="predicted"/>
<accession>A0A7G5FIN3</accession>
<keyword evidence="3 5" id="KW-1133">Transmembrane helix</keyword>
<dbReference type="PANTHER" id="PTHR43019:SF23">
    <property type="entry name" value="PROTEASE DO-LIKE 5, CHLOROPLASTIC"/>
    <property type="match status" value="1"/>
</dbReference>
<dbReference type="InterPro" id="IPR043504">
    <property type="entry name" value="Peptidase_S1_PA_chymotrypsin"/>
</dbReference>
<dbReference type="AlphaFoldDB" id="A0A7G5FIN3"/>
<dbReference type="GO" id="GO:0008233">
    <property type="term" value="F:peptidase activity"/>
    <property type="evidence" value="ECO:0007669"/>
    <property type="project" value="UniProtKB-KW"/>
</dbReference>
<keyword evidence="4 5" id="KW-0472">Membrane</keyword>
<comment type="subcellular location">
    <subcellularLocation>
        <location evidence="1">Membrane</location>
        <topology evidence="1">Multi-pass membrane protein</topology>
    </subcellularLocation>
</comment>
<dbReference type="Pfam" id="PF13365">
    <property type="entry name" value="Trypsin_2"/>
    <property type="match status" value="1"/>
</dbReference>
<dbReference type="Pfam" id="PF02674">
    <property type="entry name" value="Colicin_V"/>
    <property type="match status" value="1"/>
</dbReference>
<evidence type="ECO:0000256" key="3">
    <source>
        <dbReference type="ARBA" id="ARBA00022989"/>
    </source>
</evidence>
<evidence type="ECO:0000313" key="6">
    <source>
        <dbReference type="EMBL" id="QMV86474.1"/>
    </source>
</evidence>
<feature type="transmembrane region" description="Helical" evidence="5">
    <location>
        <begin position="98"/>
        <end position="119"/>
    </location>
</feature>
<organism evidence="6 7">
    <name type="scientific">Corynebacterium hindlerae</name>
    <dbReference type="NCBI Taxonomy" id="699041"/>
    <lineage>
        <taxon>Bacteria</taxon>
        <taxon>Bacillati</taxon>
        <taxon>Actinomycetota</taxon>
        <taxon>Actinomycetes</taxon>
        <taxon>Mycobacteriales</taxon>
        <taxon>Corynebacteriaceae</taxon>
        <taxon>Corynebacterium</taxon>
    </lineage>
</organism>
<sequence>MIVDIVLGIILIAVLFGGWRQGAFSSVLSTAGVLTGLFGGAFLAPWVMSYTESTAFRFLLAISTVLLLIGIGSMLGSYVGSNLRQNIRTKFSQRLDSAIGSLFQVAATLLVLWLIAIPLTTAGPSNLAKGLRASQVLHYVDRVMPAPMRSLPNQIAAMLNESGLPPLLSPFQEQNSVQVLAPLIEVEHPEVVENLRPSVVHVTGQAEKCRHLLSGSGFVFDDDYVLTNAHVVAGTESVKLDTMLGVREATVVLYNPDVDVAVIHVPDLGISPMEWADEPAAPGDDAIVIGYPGSGPFKATTARIKEKITINGPDIYATTRLDREAYTLRGTVRQGNSGGPLTDSYGALLGMIFGAAADNTDTGYALTKDEVLETIGDYTQLTAPVDTQECVLK</sequence>
<protein>
    <submittedName>
        <fullName evidence="6">MarP family serine protease</fullName>
    </submittedName>
</protein>
<dbReference type="Gene3D" id="2.40.10.10">
    <property type="entry name" value="Trypsin-like serine proteases"/>
    <property type="match status" value="2"/>
</dbReference>
<evidence type="ECO:0000256" key="1">
    <source>
        <dbReference type="ARBA" id="ARBA00004141"/>
    </source>
</evidence>
<reference evidence="6 7" key="1">
    <citation type="submission" date="2020-07" db="EMBL/GenBank/DDBJ databases">
        <title>non toxigenic Corynebacterium sp. nov from a clinical source.</title>
        <authorList>
            <person name="Bernier A.-M."/>
            <person name="Bernard K."/>
        </authorList>
    </citation>
    <scope>NUCLEOTIDE SEQUENCE [LARGE SCALE GENOMIC DNA]</scope>
    <source>
        <strain evidence="7">NML 93-0612</strain>
    </source>
</reference>
<dbReference type="InterPro" id="IPR047680">
    <property type="entry name" value="MarP-like"/>
</dbReference>
<evidence type="ECO:0000256" key="2">
    <source>
        <dbReference type="ARBA" id="ARBA00022692"/>
    </source>
</evidence>